<keyword evidence="6 8" id="KW-0472">Membrane</keyword>
<evidence type="ECO:0000256" key="8">
    <source>
        <dbReference type="SAM" id="Phobius"/>
    </source>
</evidence>
<organism evidence="11">
    <name type="scientific">Phallusia mammillata</name>
    <dbReference type="NCBI Taxonomy" id="59560"/>
    <lineage>
        <taxon>Eukaryota</taxon>
        <taxon>Metazoa</taxon>
        <taxon>Chordata</taxon>
        <taxon>Tunicata</taxon>
        <taxon>Ascidiacea</taxon>
        <taxon>Phlebobranchia</taxon>
        <taxon>Ascidiidae</taxon>
        <taxon>Phallusia</taxon>
    </lineage>
</organism>
<gene>
    <name evidence="11" type="primary">Tm2d1</name>
</gene>
<evidence type="ECO:0000256" key="9">
    <source>
        <dbReference type="SAM" id="SignalP"/>
    </source>
</evidence>
<dbReference type="Pfam" id="PF05154">
    <property type="entry name" value="TM2"/>
    <property type="match status" value="1"/>
</dbReference>
<feature type="signal peptide" evidence="9">
    <location>
        <begin position="1"/>
        <end position="20"/>
    </location>
</feature>
<evidence type="ECO:0000256" key="3">
    <source>
        <dbReference type="ARBA" id="ARBA00022692"/>
    </source>
</evidence>
<dbReference type="InterPro" id="IPR007829">
    <property type="entry name" value="TM2"/>
</dbReference>
<dbReference type="GO" id="GO:0016020">
    <property type="term" value="C:membrane"/>
    <property type="evidence" value="ECO:0007669"/>
    <property type="project" value="UniProtKB-SubCell"/>
</dbReference>
<name>A0A6F9DU88_9ASCI</name>
<feature type="chain" id="PRO_5026151277" evidence="9">
    <location>
        <begin position="21"/>
        <end position="184"/>
    </location>
</feature>
<feature type="transmembrane region" description="Helical" evidence="8">
    <location>
        <begin position="126"/>
        <end position="152"/>
    </location>
</feature>
<dbReference type="PANTHER" id="PTHR21016:SF1">
    <property type="entry name" value="TM2 DOMAIN-CONTAINING PROTEIN 1"/>
    <property type="match status" value="1"/>
</dbReference>
<comment type="similarity">
    <text evidence="2">Belongs to the TM2 family.</text>
</comment>
<keyword evidence="5 8" id="KW-1133">Transmembrane helix</keyword>
<dbReference type="EMBL" id="LR791130">
    <property type="protein sequence ID" value="CAB3266992.1"/>
    <property type="molecule type" value="mRNA"/>
</dbReference>
<comment type="subcellular location">
    <subcellularLocation>
        <location evidence="1">Membrane</location>
        <topology evidence="1">Multi-pass membrane protein</topology>
    </subcellularLocation>
</comment>
<protein>
    <submittedName>
        <fullName evidence="11">TM2 domain-containing protein 1-like</fullName>
    </submittedName>
</protein>
<dbReference type="InterPro" id="IPR050932">
    <property type="entry name" value="TM2D1-3-like"/>
</dbReference>
<dbReference type="PANTHER" id="PTHR21016">
    <property type="entry name" value="BETA-AMYLOID BINDING PROTEIN-RELATED"/>
    <property type="match status" value="1"/>
</dbReference>
<evidence type="ECO:0000256" key="1">
    <source>
        <dbReference type="ARBA" id="ARBA00004141"/>
    </source>
</evidence>
<evidence type="ECO:0000313" key="11">
    <source>
        <dbReference type="EMBL" id="CAB3266992.1"/>
    </source>
</evidence>
<evidence type="ECO:0000256" key="4">
    <source>
        <dbReference type="ARBA" id="ARBA00022729"/>
    </source>
</evidence>
<evidence type="ECO:0000256" key="5">
    <source>
        <dbReference type="ARBA" id="ARBA00022989"/>
    </source>
</evidence>
<evidence type="ECO:0000256" key="2">
    <source>
        <dbReference type="ARBA" id="ARBA00008284"/>
    </source>
</evidence>
<evidence type="ECO:0000256" key="6">
    <source>
        <dbReference type="ARBA" id="ARBA00023136"/>
    </source>
</evidence>
<evidence type="ECO:0000259" key="10">
    <source>
        <dbReference type="Pfam" id="PF05154"/>
    </source>
</evidence>
<reference evidence="11" key="1">
    <citation type="submission" date="2020-04" db="EMBL/GenBank/DDBJ databases">
        <authorList>
            <person name="Neveu A P."/>
        </authorList>
    </citation>
    <scope>NUCLEOTIDE SEQUENCE</scope>
    <source>
        <tissue evidence="11">Whole embryo</tissue>
    </source>
</reference>
<feature type="domain" description="TM2" evidence="10">
    <location>
        <begin position="96"/>
        <end position="143"/>
    </location>
</feature>
<accession>A0A6F9DU88</accession>
<dbReference type="AlphaFoldDB" id="A0A6F9DU88"/>
<proteinExistence type="evidence at transcript level"/>
<keyword evidence="7" id="KW-0325">Glycoprotein</keyword>
<feature type="transmembrane region" description="Helical" evidence="8">
    <location>
        <begin position="96"/>
        <end position="114"/>
    </location>
</feature>
<keyword evidence="4 9" id="KW-0732">Signal</keyword>
<sequence>MRSRCLYLFIVLTLITLCCANEQTTKNVNCENLLVGQYFCDKPVVDNNTQEISGCTKEGTATVPCYPLKGILCNEKLFNGSMVGFHKTIPCRYTNGYSYIIALGLSIFLGWLGIDRFYLGYPAVGLLKFCTFGLCGIGCLVDFLLIALQIILPSDGSNYVINYYGPRLIPLFINNDTFYKETGD</sequence>
<evidence type="ECO:0000256" key="7">
    <source>
        <dbReference type="ARBA" id="ARBA00023180"/>
    </source>
</evidence>
<keyword evidence="3 8" id="KW-0812">Transmembrane</keyword>